<dbReference type="SUPFAM" id="SSF51182">
    <property type="entry name" value="RmlC-like cupins"/>
    <property type="match status" value="1"/>
</dbReference>
<accession>A0A9P5E838</accession>
<name>A0A9P5E838_9HYPO</name>
<proteinExistence type="predicted"/>
<gene>
    <name evidence="1" type="ORF">FAGAP_12108</name>
</gene>
<evidence type="ECO:0000313" key="2">
    <source>
        <dbReference type="Proteomes" id="UP000737391"/>
    </source>
</evidence>
<dbReference type="Proteomes" id="UP000737391">
    <property type="component" value="Unassembled WGS sequence"/>
</dbReference>
<dbReference type="AlphaFoldDB" id="A0A9P5E838"/>
<protein>
    <submittedName>
        <fullName evidence="1">Cupin 2 conserved barrel domain</fullName>
    </submittedName>
</protein>
<sequence length="138" mass="14929">MTPGTTVPPHFHTRFSETFDLIEGSISVYRSTDPDLEALEASAQPLEVGKPQTVTPNLFHKYLVNGGGGASGKLAKMGDSLVLMAVVMELSDAHLIGPAKGMLDGVRKNQKDEIEKHKAELLKVYDTEEALQGLLQGR</sequence>
<keyword evidence="2" id="KW-1185">Reference proteome</keyword>
<dbReference type="OrthoDB" id="4763033at2759"/>
<dbReference type="InterPro" id="IPR011051">
    <property type="entry name" value="RmlC_Cupin_sf"/>
</dbReference>
<comment type="caution">
    <text evidence="1">The sequence shown here is derived from an EMBL/GenBank/DDBJ whole genome shotgun (WGS) entry which is preliminary data.</text>
</comment>
<reference evidence="1" key="1">
    <citation type="submission" date="2020-01" db="EMBL/GenBank/DDBJ databases">
        <title>Identification and distribution of gene clusters putatively required for synthesis of sphingolipid metabolism inhibitors in phylogenetically diverse species of the filamentous fungus Fusarium.</title>
        <authorList>
            <person name="Kim H.-S."/>
            <person name="Busman M."/>
            <person name="Brown D.W."/>
            <person name="Divon H."/>
            <person name="Uhlig S."/>
            <person name="Proctor R.H."/>
        </authorList>
    </citation>
    <scope>NUCLEOTIDE SEQUENCE</scope>
    <source>
        <strain evidence="1">NRRL 31653</strain>
    </source>
</reference>
<evidence type="ECO:0000313" key="1">
    <source>
        <dbReference type="EMBL" id="KAF4480168.1"/>
    </source>
</evidence>
<organism evidence="1 2">
    <name type="scientific">Fusarium agapanthi</name>
    <dbReference type="NCBI Taxonomy" id="1803897"/>
    <lineage>
        <taxon>Eukaryota</taxon>
        <taxon>Fungi</taxon>
        <taxon>Dikarya</taxon>
        <taxon>Ascomycota</taxon>
        <taxon>Pezizomycotina</taxon>
        <taxon>Sordariomycetes</taxon>
        <taxon>Hypocreomycetidae</taxon>
        <taxon>Hypocreales</taxon>
        <taxon>Nectriaceae</taxon>
        <taxon>Fusarium</taxon>
        <taxon>Fusarium fujikuroi species complex</taxon>
    </lineage>
</organism>
<dbReference type="EMBL" id="LUFC02001228">
    <property type="protein sequence ID" value="KAF4480168.1"/>
    <property type="molecule type" value="Genomic_DNA"/>
</dbReference>